<organism evidence="1">
    <name type="scientific">Microvirga ossetica</name>
    <dbReference type="NCBI Taxonomy" id="1882682"/>
    <lineage>
        <taxon>Bacteria</taxon>
        <taxon>Pseudomonadati</taxon>
        <taxon>Pseudomonadota</taxon>
        <taxon>Alphaproteobacteria</taxon>
        <taxon>Hyphomicrobiales</taxon>
        <taxon>Methylobacteriaceae</taxon>
        <taxon>Microvirga</taxon>
    </lineage>
</organism>
<accession>A0A1B2EPQ1</accession>
<reference evidence="1" key="1">
    <citation type="submission" date="2016-07" db="EMBL/GenBank/DDBJ databases">
        <title>Microvirga ossetica sp. nov. a new species of rhizobia isolated from root nodules of the legume species Vicia alpestris Steven originated from North Ossetia region in the Caucasus.</title>
        <authorList>
            <person name="Safronova V.I."/>
            <person name="Kuznetsova I.G."/>
            <person name="Sazanova A.L."/>
            <person name="Belimov A."/>
            <person name="Andronov E."/>
            <person name="Osledkin Y.S."/>
            <person name="Onishchuk O.P."/>
            <person name="Kurchak O.N."/>
            <person name="Shaposhnikov A.I."/>
            <person name="Willems A."/>
            <person name="Tikhonovich I.A."/>
        </authorList>
    </citation>
    <scope>NUCLEOTIDE SEQUENCE [LARGE SCALE GENOMIC DNA]</scope>
    <source>
        <strain evidence="1">V5/3M</strain>
    </source>
</reference>
<proteinExistence type="predicted"/>
<dbReference type="KEGG" id="moc:BB934_20585"/>
<dbReference type="AlphaFoldDB" id="A0A1B2EPQ1"/>
<name>A0A1B2EPQ1_9HYPH</name>
<dbReference type="OrthoDB" id="7870801at2"/>
<dbReference type="EMBL" id="CP016616">
    <property type="protein sequence ID" value="ANY81957.1"/>
    <property type="molecule type" value="Genomic_DNA"/>
</dbReference>
<evidence type="ECO:0000313" key="1">
    <source>
        <dbReference type="EMBL" id="ANY81957.1"/>
    </source>
</evidence>
<gene>
    <name evidence="1" type="ORF">BB934_20585</name>
</gene>
<protein>
    <submittedName>
        <fullName evidence="1">Uncharacterized protein</fullName>
    </submittedName>
</protein>
<sequence length="95" mass="9972">MGLFTAAAFIALGAEAFAQNRPLTTRMSCSQAQGLVAAQGAIVLDTGPLTYDRYVRSSSACALGEVTEPAWVPTADSGRCPIGYRCASRNLTSRN</sequence>